<dbReference type="SMART" id="SM00091">
    <property type="entry name" value="PAS"/>
    <property type="match status" value="2"/>
</dbReference>
<dbReference type="NCBIfam" id="TIGR00254">
    <property type="entry name" value="GGDEF"/>
    <property type="match status" value="1"/>
</dbReference>
<evidence type="ECO:0000259" key="2">
    <source>
        <dbReference type="PROSITE" id="PS50113"/>
    </source>
</evidence>
<gene>
    <name evidence="5" type="ORF">EB235_16475</name>
</gene>
<dbReference type="Gene3D" id="3.20.20.450">
    <property type="entry name" value="EAL domain"/>
    <property type="match status" value="1"/>
</dbReference>
<feature type="domain" description="PAC" evidence="2">
    <location>
        <begin position="86"/>
        <end position="139"/>
    </location>
</feature>
<dbReference type="Gene3D" id="3.30.450.20">
    <property type="entry name" value="PAS domain"/>
    <property type="match status" value="2"/>
</dbReference>
<dbReference type="CDD" id="cd01949">
    <property type="entry name" value="GGDEF"/>
    <property type="match status" value="1"/>
</dbReference>
<feature type="domain" description="PAS" evidence="1">
    <location>
        <begin position="10"/>
        <end position="89"/>
    </location>
</feature>
<dbReference type="Pfam" id="PF00563">
    <property type="entry name" value="EAL"/>
    <property type="match status" value="1"/>
</dbReference>
<dbReference type="Proteomes" id="UP000503017">
    <property type="component" value="Chromosome"/>
</dbReference>
<name>A0A6M7WM11_RHILI</name>
<dbReference type="CDD" id="cd01948">
    <property type="entry name" value="EAL"/>
    <property type="match status" value="1"/>
</dbReference>
<dbReference type="InterPro" id="IPR000014">
    <property type="entry name" value="PAS"/>
</dbReference>
<evidence type="ECO:0000259" key="1">
    <source>
        <dbReference type="PROSITE" id="PS50112"/>
    </source>
</evidence>
<dbReference type="PROSITE" id="PS50113">
    <property type="entry name" value="PAC"/>
    <property type="match status" value="2"/>
</dbReference>
<dbReference type="InterPro" id="IPR001633">
    <property type="entry name" value="EAL_dom"/>
</dbReference>
<dbReference type="InterPro" id="IPR013655">
    <property type="entry name" value="PAS_fold_3"/>
</dbReference>
<proteinExistence type="predicted"/>
<sequence>MARQGKKSRNEEFWALALERAHLGVWDWDIANGSCFYSPTWWRMLGYEEGELADTADLWLQLTHPDDRERALASGDAHIAGLTPSIETEIRLKHKQGHWVWVLDRGGVVERDALGKPVRLMGVQTDISKQKAAEAALEQVNVRFRLALAASGTGIWHYDMATNKSYWDARTRDIFGLVADTDEVTGDLWHSFLHPDDKEATERAHQPSPGSDAVTASQYRIIKRDGEIRHVESLVRFVAAAGTAGQVLGTVRDITEDKLREQELAFAARHDALTGLWNRSAFDRLLADHIATGVPLAVFYVDLDYFKALNDFAGHAAGDLALKSVAAGIGRCLPPSAHAARLGGDEFALLVPHCDAAQAERLASAILAAVRGADLGLAATSRRLAASIGIAMVHDHTTTVADALACADDACYAAKAAGRDRFAVFSAEANSGGLNAARLAADTVDAMEDGRLKLFGQEIHRLGRPWDESRHVEVLARLVGRGGRLIPPGEFIPAAERFGIAARLDRWIIRTALSLHGAAMKSGAITLGFNLSAQTLSDPALWDFVDSIIEETGAPHSGIGFEITETAAVTNFDAAETFVRKARERRCRVSLDDFGAGMSSFEYLRRFPVDAIKIDGSFIEHITESRFDREIVLAITSIGRSLGCDVVGEKIERQDTLGMLSDMGVAFGQGFLLHRPEPLEQVVTRATIMAGAVRKAS</sequence>
<dbReference type="SMART" id="SM00086">
    <property type="entry name" value="PAC"/>
    <property type="match status" value="2"/>
</dbReference>
<evidence type="ECO:0000259" key="4">
    <source>
        <dbReference type="PROSITE" id="PS50887"/>
    </source>
</evidence>
<feature type="domain" description="GGDEF" evidence="4">
    <location>
        <begin position="294"/>
        <end position="427"/>
    </location>
</feature>
<dbReference type="Gene3D" id="3.30.70.270">
    <property type="match status" value="1"/>
</dbReference>
<protein>
    <submittedName>
        <fullName evidence="5">EAL domain-containing protein</fullName>
    </submittedName>
</protein>
<dbReference type="SUPFAM" id="SSF141868">
    <property type="entry name" value="EAL domain-like"/>
    <property type="match status" value="1"/>
</dbReference>
<dbReference type="NCBIfam" id="TIGR00229">
    <property type="entry name" value="sensory_box"/>
    <property type="match status" value="2"/>
</dbReference>
<dbReference type="InterPro" id="IPR035919">
    <property type="entry name" value="EAL_sf"/>
</dbReference>
<dbReference type="InterPro" id="IPR043128">
    <property type="entry name" value="Rev_trsase/Diguanyl_cyclase"/>
</dbReference>
<reference evidence="5 6" key="1">
    <citation type="submission" date="2018-10" db="EMBL/GenBank/DDBJ databases">
        <authorList>
            <person name="Perry B.J."/>
            <person name="Sullivan J.T."/>
            <person name="Murphy R.J.T."/>
            <person name="Ramsay J.P."/>
            <person name="Ronson C.W."/>
        </authorList>
    </citation>
    <scope>NUCLEOTIDE SEQUENCE [LARGE SCALE GENOMIC DNA]</scope>
    <source>
        <strain evidence="5 6">R88b</strain>
    </source>
</reference>
<dbReference type="Pfam" id="PF00990">
    <property type="entry name" value="GGDEF"/>
    <property type="match status" value="1"/>
</dbReference>
<dbReference type="InterPro" id="IPR029787">
    <property type="entry name" value="Nucleotide_cyclase"/>
</dbReference>
<dbReference type="SUPFAM" id="SSF55785">
    <property type="entry name" value="PYP-like sensor domain (PAS domain)"/>
    <property type="match status" value="2"/>
</dbReference>
<dbReference type="PROSITE" id="PS50887">
    <property type="entry name" value="GGDEF"/>
    <property type="match status" value="1"/>
</dbReference>
<feature type="domain" description="EAL" evidence="3">
    <location>
        <begin position="436"/>
        <end position="690"/>
    </location>
</feature>
<dbReference type="Pfam" id="PF08447">
    <property type="entry name" value="PAS_3"/>
    <property type="match status" value="2"/>
</dbReference>
<feature type="domain" description="PAC" evidence="2">
    <location>
        <begin position="215"/>
        <end position="266"/>
    </location>
</feature>
<dbReference type="Gene3D" id="2.10.70.100">
    <property type="match status" value="1"/>
</dbReference>
<dbReference type="InterPro" id="IPR000700">
    <property type="entry name" value="PAS-assoc_C"/>
</dbReference>
<dbReference type="EMBL" id="CP033367">
    <property type="protein sequence ID" value="QKD02905.1"/>
    <property type="molecule type" value="Genomic_DNA"/>
</dbReference>
<evidence type="ECO:0000259" key="3">
    <source>
        <dbReference type="PROSITE" id="PS50883"/>
    </source>
</evidence>
<evidence type="ECO:0000313" key="6">
    <source>
        <dbReference type="Proteomes" id="UP000503017"/>
    </source>
</evidence>
<dbReference type="PANTHER" id="PTHR44757:SF4">
    <property type="entry name" value="DIGUANYLATE CYCLASE DGCE-RELATED"/>
    <property type="match status" value="1"/>
</dbReference>
<dbReference type="InterPro" id="IPR001610">
    <property type="entry name" value="PAC"/>
</dbReference>
<organism evidence="5 6">
    <name type="scientific">Mesorhizobium loti R88b</name>
    <dbReference type="NCBI Taxonomy" id="935548"/>
    <lineage>
        <taxon>Bacteria</taxon>
        <taxon>Pseudomonadati</taxon>
        <taxon>Pseudomonadota</taxon>
        <taxon>Alphaproteobacteria</taxon>
        <taxon>Hyphomicrobiales</taxon>
        <taxon>Phyllobacteriaceae</taxon>
        <taxon>Mesorhizobium</taxon>
    </lineage>
</organism>
<dbReference type="SUPFAM" id="SSF55073">
    <property type="entry name" value="Nucleotide cyclase"/>
    <property type="match status" value="1"/>
</dbReference>
<dbReference type="PROSITE" id="PS50112">
    <property type="entry name" value="PAS"/>
    <property type="match status" value="1"/>
</dbReference>
<accession>A0A6M7WM11</accession>
<dbReference type="AlphaFoldDB" id="A0A6M7WM11"/>
<dbReference type="InterPro" id="IPR000160">
    <property type="entry name" value="GGDEF_dom"/>
</dbReference>
<dbReference type="SMART" id="SM00267">
    <property type="entry name" value="GGDEF"/>
    <property type="match status" value="1"/>
</dbReference>
<dbReference type="InterPro" id="IPR052155">
    <property type="entry name" value="Biofilm_reg_signaling"/>
</dbReference>
<dbReference type="PANTHER" id="PTHR44757">
    <property type="entry name" value="DIGUANYLATE CYCLASE DGCP"/>
    <property type="match status" value="1"/>
</dbReference>
<dbReference type="PROSITE" id="PS50883">
    <property type="entry name" value="EAL"/>
    <property type="match status" value="1"/>
</dbReference>
<dbReference type="InterPro" id="IPR035965">
    <property type="entry name" value="PAS-like_dom_sf"/>
</dbReference>
<evidence type="ECO:0000313" key="5">
    <source>
        <dbReference type="EMBL" id="QKD02905.1"/>
    </source>
</evidence>
<dbReference type="RefSeq" id="WP_027029982.1">
    <property type="nucleotide sequence ID" value="NZ_CP033367.1"/>
</dbReference>
<dbReference type="SMART" id="SM00052">
    <property type="entry name" value="EAL"/>
    <property type="match status" value="1"/>
</dbReference>
<dbReference type="CDD" id="cd00130">
    <property type="entry name" value="PAS"/>
    <property type="match status" value="2"/>
</dbReference>